<dbReference type="AlphaFoldDB" id="A0A0F9ES58"/>
<gene>
    <name evidence="1" type="ORF">LCGC14_2118020</name>
</gene>
<reference evidence="1" key="1">
    <citation type="journal article" date="2015" name="Nature">
        <title>Complex archaea that bridge the gap between prokaryotes and eukaryotes.</title>
        <authorList>
            <person name="Spang A."/>
            <person name="Saw J.H."/>
            <person name="Jorgensen S.L."/>
            <person name="Zaremba-Niedzwiedzka K."/>
            <person name="Martijn J."/>
            <person name="Lind A.E."/>
            <person name="van Eijk R."/>
            <person name="Schleper C."/>
            <person name="Guy L."/>
            <person name="Ettema T.J."/>
        </authorList>
    </citation>
    <scope>NUCLEOTIDE SEQUENCE</scope>
</reference>
<name>A0A0F9ES58_9ZZZZ</name>
<proteinExistence type="predicted"/>
<dbReference type="EMBL" id="LAZR01026311">
    <property type="protein sequence ID" value="KKL69131.1"/>
    <property type="molecule type" value="Genomic_DNA"/>
</dbReference>
<evidence type="ECO:0000313" key="1">
    <source>
        <dbReference type="EMBL" id="KKL69131.1"/>
    </source>
</evidence>
<accession>A0A0F9ES58</accession>
<protein>
    <submittedName>
        <fullName evidence="1">Uncharacterized protein</fullName>
    </submittedName>
</protein>
<sequence length="310" mass="36150">MFSWVFDKFSALDYTRFLGDYQSGKSRGIDVIGCISYRPIFISGALTEAVLFRMIEKYKGTLVINEADIKQSDTENYIIKILNEGYEKRGAVIRLEKNGEKYDEIAYRVYSPKILATRKPFQDEATESRCYTIRMEETTREDIPYNLDEEFYSSAQELRNKLLQFRFDMYWKDLKPVSLKDLKIEPRLRQTFSSLLSIISSGEVRRKLEESMQKKQKKLIENRQSSVEYEILVIALNLIQAHGKARIKAISEKLNSVLQPKYPYTPQGIGKKLRDNLSLETKKDNQGSYLIDCDKFSARLKKYGIDKVIL</sequence>
<organism evidence="1">
    <name type="scientific">marine sediment metagenome</name>
    <dbReference type="NCBI Taxonomy" id="412755"/>
    <lineage>
        <taxon>unclassified sequences</taxon>
        <taxon>metagenomes</taxon>
        <taxon>ecological metagenomes</taxon>
    </lineage>
</organism>
<comment type="caution">
    <text evidence="1">The sequence shown here is derived from an EMBL/GenBank/DDBJ whole genome shotgun (WGS) entry which is preliminary data.</text>
</comment>